<feature type="domain" description="Ubiquitin-like" evidence="2">
    <location>
        <begin position="85"/>
        <end position="142"/>
    </location>
</feature>
<dbReference type="GO" id="GO:0016567">
    <property type="term" value="P:protein ubiquitination"/>
    <property type="evidence" value="ECO:0000318"/>
    <property type="project" value="GO_Central"/>
</dbReference>
<dbReference type="InterPro" id="IPR029071">
    <property type="entry name" value="Ubiquitin-like_domsf"/>
</dbReference>
<dbReference type="SMART" id="SM00213">
    <property type="entry name" value="UBQ"/>
    <property type="match status" value="1"/>
</dbReference>
<dbReference type="OrthoDB" id="1649877at2759"/>
<dbReference type="GO" id="GO:0005634">
    <property type="term" value="C:nucleus"/>
    <property type="evidence" value="ECO:0000318"/>
    <property type="project" value="GO_Central"/>
</dbReference>
<dbReference type="EnsemblPlants" id="TraesCS3B02G043200.1">
    <property type="protein sequence ID" value="TraesCS3B02G043200.1.cds1"/>
    <property type="gene ID" value="TraesCS3B02G043200"/>
</dbReference>
<proteinExistence type="predicted"/>
<dbReference type="SMR" id="A0A3B6FJ25"/>
<reference evidence="3" key="2">
    <citation type="submission" date="2018-10" db="UniProtKB">
        <authorList>
            <consortium name="EnsemblPlants"/>
        </authorList>
    </citation>
    <scope>IDENTIFICATION</scope>
</reference>
<dbReference type="GO" id="GO:0003729">
    <property type="term" value="F:mRNA binding"/>
    <property type="evidence" value="ECO:0007669"/>
    <property type="project" value="UniProtKB-ARBA"/>
</dbReference>
<dbReference type="Gramene" id="TraesCS3B02G043200.1">
    <property type="protein sequence ID" value="TraesCS3B02G043200.1.cds1"/>
    <property type="gene ID" value="TraesCS3B02G043200"/>
</dbReference>
<dbReference type="SUPFAM" id="SSF54236">
    <property type="entry name" value="Ubiquitin-like"/>
    <property type="match status" value="2"/>
</dbReference>
<dbReference type="InterPro" id="IPR019956">
    <property type="entry name" value="Ubiquitin_dom"/>
</dbReference>
<dbReference type="Proteomes" id="UP000019116">
    <property type="component" value="Chromosome 3B"/>
</dbReference>
<dbReference type="Gramene" id="TraesWEE_scaffold_008166_01G000300.1">
    <property type="protein sequence ID" value="TraesWEE_scaffold_008166_01G000300.1"/>
    <property type="gene ID" value="TraesWEE_scaffold_008166_01G000300"/>
</dbReference>
<evidence type="ECO:0000256" key="1">
    <source>
        <dbReference type="ARBA" id="ARBA00022499"/>
    </source>
</evidence>
<dbReference type="PROSITE" id="PS50053">
    <property type="entry name" value="UBIQUITIN_2"/>
    <property type="match status" value="2"/>
</dbReference>
<dbReference type="Gramene" id="TraesNOR3B03G01569120.1">
    <property type="protein sequence ID" value="TraesNOR3B03G01569120.1.CDS1"/>
    <property type="gene ID" value="TraesNOR3B03G01569120"/>
</dbReference>
<dbReference type="GO" id="GO:0019941">
    <property type="term" value="P:modification-dependent protein catabolic process"/>
    <property type="evidence" value="ECO:0000318"/>
    <property type="project" value="GO_Central"/>
</dbReference>
<evidence type="ECO:0000313" key="4">
    <source>
        <dbReference type="Proteomes" id="UP000019116"/>
    </source>
</evidence>
<dbReference type="STRING" id="4565.A0A3B6FJ25"/>
<dbReference type="InterPro" id="IPR000626">
    <property type="entry name" value="Ubiquitin-like_dom"/>
</dbReference>
<keyword evidence="4" id="KW-1185">Reference proteome</keyword>
<protein>
    <recommendedName>
        <fullName evidence="2">Ubiquitin-like domain-containing protein</fullName>
    </recommendedName>
</protein>
<keyword evidence="1" id="KW-1017">Isopeptide bond</keyword>
<dbReference type="GO" id="GO:0005737">
    <property type="term" value="C:cytoplasm"/>
    <property type="evidence" value="ECO:0000318"/>
    <property type="project" value="GO_Central"/>
</dbReference>
<feature type="domain" description="Ubiquitin-like" evidence="2">
    <location>
        <begin position="6"/>
        <end position="81"/>
    </location>
</feature>
<dbReference type="PANTHER" id="PTHR10666">
    <property type="entry name" value="UBIQUITIN"/>
    <property type="match status" value="1"/>
</dbReference>
<evidence type="ECO:0000259" key="2">
    <source>
        <dbReference type="PROSITE" id="PS50053"/>
    </source>
</evidence>
<evidence type="ECO:0000313" key="3">
    <source>
        <dbReference type="EnsemblPlants" id="TraesCS3B02G043200.1.cds1"/>
    </source>
</evidence>
<dbReference type="Gramene" id="TraesKAR3B01G0019580.1">
    <property type="protein sequence ID" value="cds.TraesKAR3B01G0019580.1"/>
    <property type="gene ID" value="TraesKAR3B01G0019580"/>
</dbReference>
<dbReference type="Gramene" id="TraesLDM3B03G01547600.1">
    <property type="protein sequence ID" value="TraesLDM3B03G01547600.1.CDS1"/>
    <property type="gene ID" value="TraesLDM3B03G01547600"/>
</dbReference>
<name>A0A3B6FJ25_WHEAT</name>
<dbReference type="Gramene" id="TraesMAC3B03G01547240.1">
    <property type="protein sequence ID" value="TraesMAC3B03G01547240.1.CDS1"/>
    <property type="gene ID" value="TraesMAC3B03G01547240"/>
</dbReference>
<dbReference type="InterPro" id="IPR050158">
    <property type="entry name" value="Ubiquitin_ubiquitin-like"/>
</dbReference>
<dbReference type="GO" id="GO:0031625">
    <property type="term" value="F:ubiquitin protein ligase binding"/>
    <property type="evidence" value="ECO:0000318"/>
    <property type="project" value="GO_Central"/>
</dbReference>
<dbReference type="GO" id="GO:0031386">
    <property type="term" value="F:protein tag activity"/>
    <property type="evidence" value="ECO:0000318"/>
    <property type="project" value="GO_Central"/>
</dbReference>
<dbReference type="Gramene" id="TraesCS3B03G0099200.1">
    <property type="protein sequence ID" value="TraesCS3B03G0099200.1.CDS1"/>
    <property type="gene ID" value="TraesCS3B03G0099200"/>
</dbReference>
<accession>A0A3B6FJ25</accession>
<dbReference type="Pfam" id="PF00240">
    <property type="entry name" value="ubiquitin"/>
    <property type="match status" value="2"/>
</dbReference>
<dbReference type="Gene3D" id="3.10.20.90">
    <property type="entry name" value="Phosphatidylinositol 3-kinase Catalytic Subunit, Chain A, domain 1"/>
    <property type="match status" value="2"/>
</dbReference>
<reference evidence="3" key="1">
    <citation type="submission" date="2018-08" db="EMBL/GenBank/DDBJ databases">
        <authorList>
            <person name="Rossello M."/>
        </authorList>
    </citation>
    <scope>NUCLEOTIDE SEQUENCE [LARGE SCALE GENOMIC DNA]</scope>
    <source>
        <strain evidence="3">cv. Chinese Spring</strain>
    </source>
</reference>
<organism evidence="3">
    <name type="scientific">Triticum aestivum</name>
    <name type="common">Wheat</name>
    <dbReference type="NCBI Taxonomy" id="4565"/>
    <lineage>
        <taxon>Eukaryota</taxon>
        <taxon>Viridiplantae</taxon>
        <taxon>Streptophyta</taxon>
        <taxon>Embryophyta</taxon>
        <taxon>Tracheophyta</taxon>
        <taxon>Spermatophyta</taxon>
        <taxon>Magnoliopsida</taxon>
        <taxon>Liliopsida</taxon>
        <taxon>Poales</taxon>
        <taxon>Poaceae</taxon>
        <taxon>BOP clade</taxon>
        <taxon>Pooideae</taxon>
        <taxon>Triticodae</taxon>
        <taxon>Triticeae</taxon>
        <taxon>Triticinae</taxon>
        <taxon>Triticum</taxon>
    </lineage>
</organism>
<dbReference type="AlphaFoldDB" id="A0A3B6FJ25"/>
<sequence>MKIHVVETLTGRAMNLAVTSSDTVNNVKAKIHEWHGFPKDQQCLIFANRQLDDDDDEGKTLADLNIRNDTTLLLVLRSRCPRGRTNIYVKTLPGKFYNLEVDSADTIYNVKEKIWSMDGIPPDLRKEIPVCSRGSCIPEQKF</sequence>
<dbReference type="PRINTS" id="PR00348">
    <property type="entry name" value="UBIQUITIN"/>
</dbReference>